<feature type="compositionally biased region" description="Basic and acidic residues" evidence="1">
    <location>
        <begin position="95"/>
        <end position="104"/>
    </location>
</feature>
<reference evidence="2 3" key="1">
    <citation type="journal article" date="2015" name="Microbiome">
        <title>Genomic resolution of linkages in carbon, nitrogen, and sulfur cycling among widespread estuary sediment bacteria.</title>
        <authorList>
            <person name="Baker B.J."/>
            <person name="Lazar C.S."/>
            <person name="Teske A.P."/>
            <person name="Dick G.J."/>
        </authorList>
    </citation>
    <scope>NUCLEOTIDE SEQUENCE [LARGE SCALE GENOMIC DNA]</scope>
    <source>
        <strain evidence="2">DG_56</strain>
    </source>
</reference>
<proteinExistence type="predicted"/>
<feature type="compositionally biased region" description="Basic residues" evidence="1">
    <location>
        <begin position="1"/>
        <end position="12"/>
    </location>
</feature>
<dbReference type="AlphaFoldDB" id="A0A0S7XKS6"/>
<feature type="region of interest" description="Disordered" evidence="1">
    <location>
        <begin position="53"/>
        <end position="104"/>
    </location>
</feature>
<dbReference type="EMBL" id="LIZY01000094">
    <property type="protein sequence ID" value="KPJ63018.1"/>
    <property type="molecule type" value="Genomic_DNA"/>
</dbReference>
<comment type="caution">
    <text evidence="2">The sequence shown here is derived from an EMBL/GenBank/DDBJ whole genome shotgun (WGS) entry which is preliminary data.</text>
</comment>
<gene>
    <name evidence="2" type="ORF">AMK68_04245</name>
</gene>
<dbReference type="Proteomes" id="UP000052020">
    <property type="component" value="Unassembled WGS sequence"/>
</dbReference>
<evidence type="ECO:0000313" key="2">
    <source>
        <dbReference type="EMBL" id="KPJ63018.1"/>
    </source>
</evidence>
<protein>
    <submittedName>
        <fullName evidence="2">Uncharacterized protein</fullName>
    </submittedName>
</protein>
<evidence type="ECO:0000313" key="3">
    <source>
        <dbReference type="Proteomes" id="UP000052020"/>
    </source>
</evidence>
<evidence type="ECO:0000256" key="1">
    <source>
        <dbReference type="SAM" id="MobiDB-lite"/>
    </source>
</evidence>
<name>A0A0S7XKS6_9BACT</name>
<organism evidence="2 3">
    <name type="scientific">candidate division KD3-62 bacterium DG_56</name>
    <dbReference type="NCBI Taxonomy" id="1704032"/>
    <lineage>
        <taxon>Bacteria</taxon>
        <taxon>candidate division KD3-62</taxon>
    </lineage>
</organism>
<feature type="region of interest" description="Disordered" evidence="1">
    <location>
        <begin position="1"/>
        <end position="32"/>
    </location>
</feature>
<accession>A0A0S7XKS6</accession>
<feature type="compositionally biased region" description="Acidic residues" evidence="1">
    <location>
        <begin position="75"/>
        <end position="85"/>
    </location>
</feature>
<sequence>MVLRGQRRHRRIHLADAVDGEHNGGDGKAEPGQIVLEERAGGLRPSHLQRELRQGKGESLVLDPLSPQQRRQAEEAEEDEGDEDQPAGQRVDPQLPRDRLAVVQ</sequence>
<feature type="compositionally biased region" description="Basic and acidic residues" evidence="1">
    <location>
        <begin position="13"/>
        <end position="29"/>
    </location>
</feature>
<feature type="non-terminal residue" evidence="2">
    <location>
        <position position="104"/>
    </location>
</feature>